<evidence type="ECO:0000256" key="5">
    <source>
        <dbReference type="SAM" id="Phobius"/>
    </source>
</evidence>
<comment type="pathway">
    <text evidence="1">Cell wall biogenesis; cell wall polysaccharide biosynthesis.</text>
</comment>
<dbReference type="EMBL" id="JAHQCW010000011">
    <property type="protein sequence ID" value="MBU9736558.1"/>
    <property type="molecule type" value="Genomic_DNA"/>
</dbReference>
<dbReference type="AlphaFoldDB" id="A0A949K5Z8"/>
<evidence type="ECO:0000259" key="6">
    <source>
        <dbReference type="Pfam" id="PF00535"/>
    </source>
</evidence>
<evidence type="ECO:0000256" key="1">
    <source>
        <dbReference type="ARBA" id="ARBA00004776"/>
    </source>
</evidence>
<dbReference type="GO" id="GO:0016757">
    <property type="term" value="F:glycosyltransferase activity"/>
    <property type="evidence" value="ECO:0007669"/>
    <property type="project" value="UniProtKB-KW"/>
</dbReference>
<name>A0A949K5Z8_9FIRM</name>
<proteinExistence type="inferred from homology"/>
<protein>
    <submittedName>
        <fullName evidence="7">Glycosyltransferase family 2 protein</fullName>
    </submittedName>
</protein>
<dbReference type="Gene3D" id="3.90.550.10">
    <property type="entry name" value="Spore Coat Polysaccharide Biosynthesis Protein SpsA, Chain A"/>
    <property type="match status" value="1"/>
</dbReference>
<organism evidence="7 8">
    <name type="scientific">Diplocloster agilis</name>
    <dbReference type="NCBI Taxonomy" id="2850323"/>
    <lineage>
        <taxon>Bacteria</taxon>
        <taxon>Bacillati</taxon>
        <taxon>Bacillota</taxon>
        <taxon>Clostridia</taxon>
        <taxon>Lachnospirales</taxon>
        <taxon>Lachnospiraceae</taxon>
        <taxon>Diplocloster</taxon>
    </lineage>
</organism>
<evidence type="ECO:0000256" key="3">
    <source>
        <dbReference type="ARBA" id="ARBA00022676"/>
    </source>
</evidence>
<keyword evidence="5" id="KW-1133">Transmembrane helix</keyword>
<evidence type="ECO:0000256" key="4">
    <source>
        <dbReference type="ARBA" id="ARBA00022679"/>
    </source>
</evidence>
<accession>A0A949K5Z8</accession>
<dbReference type="PANTHER" id="PTHR43179">
    <property type="entry name" value="RHAMNOSYLTRANSFERASE WBBL"/>
    <property type="match status" value="1"/>
</dbReference>
<reference evidence="7" key="1">
    <citation type="submission" date="2021-06" db="EMBL/GenBank/DDBJ databases">
        <title>Description of novel taxa of the family Lachnospiraceae.</title>
        <authorList>
            <person name="Chaplin A.V."/>
            <person name="Sokolova S.R."/>
            <person name="Pikina A.P."/>
            <person name="Korzhanova M."/>
            <person name="Belova V."/>
            <person name="Korostin D."/>
            <person name="Efimov B.A."/>
        </authorList>
    </citation>
    <scope>NUCLEOTIDE SEQUENCE</scope>
    <source>
        <strain evidence="7">ASD5720</strain>
    </source>
</reference>
<gene>
    <name evidence="7" type="ORF">KTH89_08410</name>
</gene>
<comment type="caution">
    <text evidence="7">The sequence shown here is derived from an EMBL/GenBank/DDBJ whole genome shotgun (WGS) entry which is preliminary data.</text>
</comment>
<evidence type="ECO:0000313" key="8">
    <source>
        <dbReference type="Proteomes" id="UP000712157"/>
    </source>
</evidence>
<dbReference type="InterPro" id="IPR029044">
    <property type="entry name" value="Nucleotide-diphossugar_trans"/>
</dbReference>
<dbReference type="RefSeq" id="WP_158346146.1">
    <property type="nucleotide sequence ID" value="NZ_JAHQCW010000011.1"/>
</dbReference>
<dbReference type="Proteomes" id="UP000712157">
    <property type="component" value="Unassembled WGS sequence"/>
</dbReference>
<keyword evidence="8" id="KW-1185">Reference proteome</keyword>
<dbReference type="CDD" id="cd04186">
    <property type="entry name" value="GT_2_like_c"/>
    <property type="match status" value="1"/>
</dbReference>
<feature type="transmembrane region" description="Helical" evidence="5">
    <location>
        <begin position="242"/>
        <end position="260"/>
    </location>
</feature>
<dbReference type="SUPFAM" id="SSF53448">
    <property type="entry name" value="Nucleotide-diphospho-sugar transferases"/>
    <property type="match status" value="1"/>
</dbReference>
<evidence type="ECO:0000313" key="7">
    <source>
        <dbReference type="EMBL" id="MBU9736558.1"/>
    </source>
</evidence>
<keyword evidence="4" id="KW-0808">Transferase</keyword>
<keyword evidence="5" id="KW-0812">Transmembrane</keyword>
<feature type="domain" description="Glycosyltransferase 2-like" evidence="6">
    <location>
        <begin position="5"/>
        <end position="175"/>
    </location>
</feature>
<comment type="similarity">
    <text evidence="2">Belongs to the glycosyltransferase 2 family.</text>
</comment>
<keyword evidence="5" id="KW-0472">Membrane</keyword>
<dbReference type="Pfam" id="PF00535">
    <property type="entry name" value="Glycos_transf_2"/>
    <property type="match status" value="1"/>
</dbReference>
<sequence length="318" mass="36019">MKKVSIVIPNYNGKNYLDTCLRAVYHQTLPDLDVIVVDNGSTDGSQTFIRENYPQTRLIELDDNYGFCRAVNEGIQASDTDYVILLNNDTEAAPDFAAELLKGIEQSADIFSCAAKMLCFHQRDVIDDAGNLYCALGWAFARGKGKAADKFNRMENIFAACAGAAIYRRALFEQIGLFDEAHFAYLEDVDIGYRARIMGCRNLYCPDAVVYHIGSATTGSRYNEFKVRYAARNSVYLAYKNMPLLQLLLNLPLLILGYLVKTAFFTSKKMGREYLIGIKNGLSMCLKGQKVRFYWKNIPNYVKIQIELWVNIVRRVTS</sequence>
<evidence type="ECO:0000256" key="2">
    <source>
        <dbReference type="ARBA" id="ARBA00006739"/>
    </source>
</evidence>
<dbReference type="InterPro" id="IPR001173">
    <property type="entry name" value="Glyco_trans_2-like"/>
</dbReference>
<keyword evidence="3" id="KW-0328">Glycosyltransferase</keyword>
<dbReference type="PANTHER" id="PTHR43179:SF12">
    <property type="entry name" value="GALACTOFURANOSYLTRANSFERASE GLFT2"/>
    <property type="match status" value="1"/>
</dbReference>